<name>A0A0K2JGC9_SPIKU</name>
<sequence length="83" mass="9916">MTNAFQDKRIRNELIDTKNEIYMTDISNDDIQTYTIAISTQLDYHEDATHVRGLVKDYVDNDLDFLWYTISEQIDEKEQAFFE</sequence>
<dbReference type="STRING" id="273035.SKUN_00584"/>
<dbReference type="PATRIC" id="fig|273035.7.peg.698"/>
<dbReference type="EMBL" id="CP010899">
    <property type="protein sequence ID" value="ALA97477.1"/>
    <property type="molecule type" value="Genomic_DNA"/>
</dbReference>
<gene>
    <name evidence="1" type="ORF">SKUN_00584</name>
</gene>
<evidence type="ECO:0000313" key="1">
    <source>
        <dbReference type="EMBL" id="ALA97477.1"/>
    </source>
</evidence>
<evidence type="ECO:0000313" key="2">
    <source>
        <dbReference type="Proteomes" id="UP000062963"/>
    </source>
</evidence>
<dbReference type="AlphaFoldDB" id="A0A0K2JGC9"/>
<proteinExistence type="predicted"/>
<reference evidence="1 2" key="1">
    <citation type="journal article" date="2015" name="Genome Announc.">
        <title>Complete Genome Sequence of Spiroplasma kunkelii Strain CR2-3x, Causal Agent of Corn Stunt Disease in Zea mays L.</title>
        <authorList>
            <person name="Davis R.E."/>
            <person name="Shao J."/>
            <person name="Dally E.L."/>
            <person name="Zhao Y."/>
            <person name="Gasparich G.E."/>
            <person name="Gaynor B.J."/>
            <person name="Athey J.C."/>
            <person name="Harrison N.A."/>
            <person name="Donofrio N."/>
        </authorList>
    </citation>
    <scope>NUCLEOTIDE SEQUENCE [LARGE SCALE GENOMIC DNA]</scope>
    <source>
        <strain evidence="1 2">CR2-3x</strain>
    </source>
</reference>
<keyword evidence="2" id="KW-1185">Reference proteome</keyword>
<dbReference type="RefSeq" id="WP_235511320.1">
    <property type="nucleotide sequence ID" value="NZ_CP010899.1"/>
</dbReference>
<accession>A0A0K2JGC9</accession>
<organism evidence="1 2">
    <name type="scientific">Spiroplasma kunkelii CR2-3x</name>
    <dbReference type="NCBI Taxonomy" id="273035"/>
    <lineage>
        <taxon>Bacteria</taxon>
        <taxon>Bacillati</taxon>
        <taxon>Mycoplasmatota</taxon>
        <taxon>Mollicutes</taxon>
        <taxon>Entomoplasmatales</taxon>
        <taxon>Spiroplasmataceae</taxon>
        <taxon>Spiroplasma</taxon>
    </lineage>
</organism>
<protein>
    <submittedName>
        <fullName evidence="1">Uncharacterized protein</fullName>
    </submittedName>
</protein>
<dbReference type="Proteomes" id="UP000062963">
    <property type="component" value="Chromosome"/>
</dbReference>
<dbReference type="KEGG" id="skn:SKUN_00584"/>